<accession>A0A482XSI4</accession>
<feature type="compositionally biased region" description="Polar residues" evidence="9">
    <location>
        <begin position="1"/>
        <end position="23"/>
    </location>
</feature>
<keyword evidence="4" id="KW-0256">Endoplasmic reticulum</keyword>
<feature type="compositionally biased region" description="Polar residues" evidence="9">
    <location>
        <begin position="99"/>
        <end position="110"/>
    </location>
</feature>
<evidence type="ECO:0000313" key="12">
    <source>
        <dbReference type="Proteomes" id="UP000291343"/>
    </source>
</evidence>
<name>A0A482XSI4_LAOST</name>
<dbReference type="OrthoDB" id="26740at2759"/>
<evidence type="ECO:0000256" key="1">
    <source>
        <dbReference type="ARBA" id="ARBA00004586"/>
    </source>
</evidence>
<evidence type="ECO:0000256" key="5">
    <source>
        <dbReference type="ARBA" id="ARBA00022989"/>
    </source>
</evidence>
<feature type="compositionally biased region" description="Acidic residues" evidence="9">
    <location>
        <begin position="271"/>
        <end position="281"/>
    </location>
</feature>
<dbReference type="GO" id="GO:0008289">
    <property type="term" value="F:lipid binding"/>
    <property type="evidence" value="ECO:0007669"/>
    <property type="project" value="UniProtKB-KW"/>
</dbReference>
<sequence length="1126" mass="125364">MIQSTSTSNYPRMDPNSKQNKGKSASSSISSIAIRFHADDEEIEEVVQSESATAADKQPQSEIVEEESSSVSSSQLSTPTSTAGDSQSYLTRLGKRSASLESASPDNSSGDAWRLFKDFRGRITKTVEEKLEEIKSDRLKNKQRQHPKLGSRLENSSISDSEDQSEGSTSVKSETPSVDGEGRDREAKETAEIKNTDKMNDNQSDKKLATSSSSEKDDDRASNQLKKMTDDKDKPKDEKFDEICGLFKKKKESDKSKVSVESVGGKKKCDEDEDKMEEDETMTPTGLNLKKDKKRTTKFFSDRFSRATEKKSAEVSMTFSSLKNEDSEDDDILSVEFATEADEGLGVASAVKRPSLISVISSEMARPLGTAVSLSAMSRVKQLLWHWKVPIFVLALACAHKFIDTGYFFGFLVGVVTTVILYRTLDRIEVLLGLKDSALNNTFDSKSLSGANLFPIFTHCDHLPGEDPEKCVHEGWINEYPQEYSPDTYHISLTETVHIRLEGSTLRLSSPSTKIPKRAYWNEPEHKKLFNRQRLYDIAGCKVQLLPVGLIHKRIWSKKYPICITLLKMSKIGVRYRTKGKITIEDDAAWLDPELDDKTPTPDEQLTPHFKSTSNRDEDDFEDFQNAESKEPTKSINGGADAAQKDASPEDPEVLKIVENQSAPDVGTNEGEEDDFVRISPSLLHEFNLFLFARSDRQKEIWFRRLVAASSITHAPAPATQPVSEENTDPSIAETSLMENANLETSLPVDQDKNDKQKEKTDKDKEQLKDSPQLLRKNREKKYLEYMNSLSQVKIATKVHSSWSKNKDEGSSPCEKVMWVNAFSGRILYDVLSNEVWLGKIQEKFQKKLSAIKLPVFMEDLVISDLSFGETIPVVQNTSRPVIDEDGIWVDLDVTYEGSFRMTIDTKINLMKLKKDLYPSSSSGISAASSVPSLGSAGLGTEINPTLDPVTSSPQLHQKSAIFDSDVEDSAESSSEEADSVRPGGPIIDLTPASPGGGGSSSKMLRMVDKIAASKYFQQVTDNKFIKRAMEGVSNTNIALVVEVKGLSGTLVLNFPPPPSDRLWYGFRGNPKVSISAQPKVGERMVTMLHITSWIEKRLVKEFQKILVLPNMDDLIIPVMNTELPS</sequence>
<feature type="compositionally biased region" description="Basic and acidic residues" evidence="9">
    <location>
        <begin position="131"/>
        <end position="140"/>
    </location>
</feature>
<proteinExistence type="predicted"/>
<feature type="region of interest" description="Disordered" evidence="9">
    <location>
        <begin position="738"/>
        <end position="774"/>
    </location>
</feature>
<keyword evidence="3" id="KW-0812">Transmembrane</keyword>
<dbReference type="PANTHER" id="PTHR13466">
    <property type="entry name" value="TEX2 PROTEIN-RELATED"/>
    <property type="match status" value="1"/>
</dbReference>
<dbReference type="PROSITE" id="PS51847">
    <property type="entry name" value="SMP"/>
    <property type="match status" value="1"/>
</dbReference>
<dbReference type="PANTHER" id="PTHR13466:SF0">
    <property type="entry name" value="SMP-LTD DOMAIN-CONTAINING PROTEIN"/>
    <property type="match status" value="1"/>
</dbReference>
<dbReference type="STRING" id="195883.A0A482XSI4"/>
<feature type="compositionally biased region" description="Polar residues" evidence="9">
    <location>
        <begin position="166"/>
        <end position="176"/>
    </location>
</feature>
<feature type="domain" description="SMP-LTD" evidence="10">
    <location>
        <begin position="813"/>
        <end position="1118"/>
    </location>
</feature>
<evidence type="ECO:0000256" key="2">
    <source>
        <dbReference type="ARBA" id="ARBA00022448"/>
    </source>
</evidence>
<evidence type="ECO:0000313" key="11">
    <source>
        <dbReference type="EMBL" id="RZF48796.1"/>
    </source>
</evidence>
<dbReference type="CDD" id="cd21675">
    <property type="entry name" value="SMP_TEX2"/>
    <property type="match status" value="1"/>
</dbReference>
<dbReference type="GO" id="GO:0005789">
    <property type="term" value="C:endoplasmic reticulum membrane"/>
    <property type="evidence" value="ECO:0007669"/>
    <property type="project" value="UniProtKB-SubCell"/>
</dbReference>
<dbReference type="Proteomes" id="UP000291343">
    <property type="component" value="Unassembled WGS sequence"/>
</dbReference>
<dbReference type="FunCoup" id="A0A482XSI4">
    <property type="interactions" value="525"/>
</dbReference>
<evidence type="ECO:0000259" key="10">
    <source>
        <dbReference type="PROSITE" id="PS51847"/>
    </source>
</evidence>
<comment type="caution">
    <text evidence="11">The sequence shown here is derived from an EMBL/GenBank/DDBJ whole genome shotgun (WGS) entry which is preliminary data.</text>
</comment>
<organism evidence="11 12">
    <name type="scientific">Laodelphax striatellus</name>
    <name type="common">Small brown planthopper</name>
    <name type="synonym">Delphax striatella</name>
    <dbReference type="NCBI Taxonomy" id="195883"/>
    <lineage>
        <taxon>Eukaryota</taxon>
        <taxon>Metazoa</taxon>
        <taxon>Ecdysozoa</taxon>
        <taxon>Arthropoda</taxon>
        <taxon>Hexapoda</taxon>
        <taxon>Insecta</taxon>
        <taxon>Pterygota</taxon>
        <taxon>Neoptera</taxon>
        <taxon>Paraneoptera</taxon>
        <taxon>Hemiptera</taxon>
        <taxon>Auchenorrhyncha</taxon>
        <taxon>Fulgoroidea</taxon>
        <taxon>Delphacidae</taxon>
        <taxon>Criomorphinae</taxon>
        <taxon>Laodelphax</taxon>
    </lineage>
</organism>
<feature type="region of interest" description="Disordered" evidence="9">
    <location>
        <begin position="964"/>
        <end position="1002"/>
    </location>
</feature>
<dbReference type="GO" id="GO:0006869">
    <property type="term" value="P:lipid transport"/>
    <property type="evidence" value="ECO:0007669"/>
    <property type="project" value="UniProtKB-KW"/>
</dbReference>
<feature type="compositionally biased region" description="Low complexity" evidence="9">
    <location>
        <begin position="24"/>
        <end position="34"/>
    </location>
</feature>
<reference evidence="11 12" key="1">
    <citation type="journal article" date="2017" name="Gigascience">
        <title>Genome sequence of the small brown planthopper, Laodelphax striatellus.</title>
        <authorList>
            <person name="Zhu J."/>
            <person name="Jiang F."/>
            <person name="Wang X."/>
            <person name="Yang P."/>
            <person name="Bao Y."/>
            <person name="Zhao W."/>
            <person name="Wang W."/>
            <person name="Lu H."/>
            <person name="Wang Q."/>
            <person name="Cui N."/>
            <person name="Li J."/>
            <person name="Chen X."/>
            <person name="Luo L."/>
            <person name="Yu J."/>
            <person name="Kang L."/>
            <person name="Cui F."/>
        </authorList>
    </citation>
    <scope>NUCLEOTIDE SEQUENCE [LARGE SCALE GENOMIC DNA]</scope>
    <source>
        <strain evidence="11">Lst14</strain>
    </source>
</reference>
<evidence type="ECO:0000256" key="8">
    <source>
        <dbReference type="ARBA" id="ARBA00023136"/>
    </source>
</evidence>
<feature type="region of interest" description="Disordered" evidence="9">
    <location>
        <begin position="131"/>
        <end position="238"/>
    </location>
</feature>
<gene>
    <name evidence="11" type="ORF">LSTR_LSTR003176</name>
</gene>
<evidence type="ECO:0000256" key="7">
    <source>
        <dbReference type="ARBA" id="ARBA00023121"/>
    </source>
</evidence>
<dbReference type="InterPro" id="IPR031468">
    <property type="entry name" value="SMP_LBD"/>
</dbReference>
<evidence type="ECO:0000256" key="6">
    <source>
        <dbReference type="ARBA" id="ARBA00023055"/>
    </source>
</evidence>
<dbReference type="InParanoid" id="A0A482XSI4"/>
<evidence type="ECO:0000256" key="9">
    <source>
        <dbReference type="SAM" id="MobiDB-lite"/>
    </source>
</evidence>
<dbReference type="EMBL" id="QKKF02000897">
    <property type="protein sequence ID" value="RZF48796.1"/>
    <property type="molecule type" value="Genomic_DNA"/>
</dbReference>
<feature type="compositionally biased region" description="Basic and acidic residues" evidence="9">
    <location>
        <begin position="750"/>
        <end position="769"/>
    </location>
</feature>
<feature type="region of interest" description="Disordered" evidence="9">
    <location>
        <begin position="250"/>
        <end position="288"/>
    </location>
</feature>
<feature type="compositionally biased region" description="Acidic residues" evidence="9">
    <location>
        <begin position="965"/>
        <end position="978"/>
    </location>
</feature>
<keyword evidence="6" id="KW-0445">Lipid transport</keyword>
<evidence type="ECO:0000256" key="4">
    <source>
        <dbReference type="ARBA" id="ARBA00022824"/>
    </source>
</evidence>
<feature type="compositionally biased region" description="Basic and acidic residues" evidence="9">
    <location>
        <begin position="180"/>
        <end position="238"/>
    </location>
</feature>
<feature type="region of interest" description="Disordered" evidence="9">
    <location>
        <begin position="1"/>
        <end position="113"/>
    </location>
</feature>
<keyword evidence="7" id="KW-0446">Lipid-binding</keyword>
<dbReference type="AlphaFoldDB" id="A0A482XSI4"/>
<keyword evidence="2" id="KW-0813">Transport</keyword>
<keyword evidence="12" id="KW-1185">Reference proteome</keyword>
<keyword evidence="5" id="KW-1133">Transmembrane helix</keyword>
<protein>
    <recommendedName>
        <fullName evidence="10">SMP-LTD domain-containing protein</fullName>
    </recommendedName>
</protein>
<comment type="subcellular location">
    <subcellularLocation>
        <location evidence="1">Endoplasmic reticulum membrane</location>
    </subcellularLocation>
</comment>
<keyword evidence="8" id="KW-0472">Membrane</keyword>
<feature type="compositionally biased region" description="Low complexity" evidence="9">
    <location>
        <begin position="69"/>
        <end position="81"/>
    </location>
</feature>
<feature type="region of interest" description="Disordered" evidence="9">
    <location>
        <begin position="592"/>
        <end position="651"/>
    </location>
</feature>
<evidence type="ECO:0000256" key="3">
    <source>
        <dbReference type="ARBA" id="ARBA00022692"/>
    </source>
</evidence>